<protein>
    <submittedName>
        <fullName evidence="1">Uncharacterized protein</fullName>
    </submittedName>
</protein>
<dbReference type="Proteomes" id="UP000235145">
    <property type="component" value="Unassembled WGS sequence"/>
</dbReference>
<dbReference type="AlphaFoldDB" id="A0A9R1VCP3"/>
<comment type="caution">
    <text evidence="1">The sequence shown here is derived from an EMBL/GenBank/DDBJ whole genome shotgun (WGS) entry which is preliminary data.</text>
</comment>
<accession>A0A9R1VCP3</accession>
<gene>
    <name evidence="1" type="ORF">LSAT_V11C500287350</name>
</gene>
<keyword evidence="2" id="KW-1185">Reference proteome</keyword>
<evidence type="ECO:0000313" key="1">
    <source>
        <dbReference type="EMBL" id="KAJ0202638.1"/>
    </source>
</evidence>
<sequence length="180" mass="21499">MQMILIFRVVLDLKRKQRENVSYEEREKRCCYKRISFIEEQMFTRFIVGVIQGLSREHKDCVRAMEIGSLLRMKMTDVRLKIFYYVLDHFNFETLKVEFENYEVSVDRKFVHEMLGLPSGGSLLSNMDYIFENNEECCILKQVKNELLRSSAADDNFRINFFWFFLLIHSMSLQACGNVI</sequence>
<organism evidence="1 2">
    <name type="scientific">Lactuca sativa</name>
    <name type="common">Garden lettuce</name>
    <dbReference type="NCBI Taxonomy" id="4236"/>
    <lineage>
        <taxon>Eukaryota</taxon>
        <taxon>Viridiplantae</taxon>
        <taxon>Streptophyta</taxon>
        <taxon>Embryophyta</taxon>
        <taxon>Tracheophyta</taxon>
        <taxon>Spermatophyta</taxon>
        <taxon>Magnoliopsida</taxon>
        <taxon>eudicotyledons</taxon>
        <taxon>Gunneridae</taxon>
        <taxon>Pentapetalae</taxon>
        <taxon>asterids</taxon>
        <taxon>campanulids</taxon>
        <taxon>Asterales</taxon>
        <taxon>Asteraceae</taxon>
        <taxon>Cichorioideae</taxon>
        <taxon>Cichorieae</taxon>
        <taxon>Lactucinae</taxon>
        <taxon>Lactuca</taxon>
    </lineage>
</organism>
<dbReference type="PANTHER" id="PTHR34835:SF90">
    <property type="entry name" value="AMINOTRANSFERASE-LIKE PLANT MOBILE DOMAIN-CONTAINING PROTEIN"/>
    <property type="match status" value="1"/>
</dbReference>
<reference evidence="1 2" key="1">
    <citation type="journal article" date="2017" name="Nat. Commun.">
        <title>Genome assembly with in vitro proximity ligation data and whole-genome triplication in lettuce.</title>
        <authorList>
            <person name="Reyes-Chin-Wo S."/>
            <person name="Wang Z."/>
            <person name="Yang X."/>
            <person name="Kozik A."/>
            <person name="Arikit S."/>
            <person name="Song C."/>
            <person name="Xia L."/>
            <person name="Froenicke L."/>
            <person name="Lavelle D.O."/>
            <person name="Truco M.J."/>
            <person name="Xia R."/>
            <person name="Zhu S."/>
            <person name="Xu C."/>
            <person name="Xu H."/>
            <person name="Xu X."/>
            <person name="Cox K."/>
            <person name="Korf I."/>
            <person name="Meyers B.C."/>
            <person name="Michelmore R.W."/>
        </authorList>
    </citation>
    <scope>NUCLEOTIDE SEQUENCE [LARGE SCALE GENOMIC DNA]</scope>
    <source>
        <strain evidence="2">cv. Salinas</strain>
        <tissue evidence="1">Seedlings</tissue>
    </source>
</reference>
<proteinExistence type="predicted"/>
<evidence type="ECO:0000313" key="2">
    <source>
        <dbReference type="Proteomes" id="UP000235145"/>
    </source>
</evidence>
<dbReference type="PANTHER" id="PTHR34835">
    <property type="entry name" value="OS07G0283600 PROTEIN-RELATED"/>
    <property type="match status" value="1"/>
</dbReference>
<name>A0A9R1VCP3_LACSA</name>
<dbReference type="EMBL" id="NBSK02000005">
    <property type="protein sequence ID" value="KAJ0202638.1"/>
    <property type="molecule type" value="Genomic_DNA"/>
</dbReference>